<protein>
    <submittedName>
        <fullName evidence="1">Uncharacterized protein</fullName>
    </submittedName>
</protein>
<evidence type="ECO:0000313" key="1">
    <source>
        <dbReference type="EMBL" id="KAK8496632.1"/>
    </source>
</evidence>
<feature type="non-terminal residue" evidence="1">
    <location>
        <position position="1"/>
    </location>
</feature>
<dbReference type="EMBL" id="JBBPBM010000356">
    <property type="protein sequence ID" value="KAK8496632.1"/>
    <property type="molecule type" value="Genomic_DNA"/>
</dbReference>
<proteinExistence type="predicted"/>
<name>A0ABR2ARI1_9ROSI</name>
<keyword evidence="2" id="KW-1185">Reference proteome</keyword>
<sequence length="100" mass="10949">SHVKPPPADHVLTAEIENEAPIQLDGWCDTLLASNWLEQDYGYHKDQAIMTDSMATLLGNDVSSEYRNMAAGTSISNQAWALGSCAWNNMPAVCQMPELP</sequence>
<gene>
    <name evidence="1" type="ORF">V6N12_063892</name>
</gene>
<organism evidence="1 2">
    <name type="scientific">Hibiscus sabdariffa</name>
    <name type="common">roselle</name>
    <dbReference type="NCBI Taxonomy" id="183260"/>
    <lineage>
        <taxon>Eukaryota</taxon>
        <taxon>Viridiplantae</taxon>
        <taxon>Streptophyta</taxon>
        <taxon>Embryophyta</taxon>
        <taxon>Tracheophyta</taxon>
        <taxon>Spermatophyta</taxon>
        <taxon>Magnoliopsida</taxon>
        <taxon>eudicotyledons</taxon>
        <taxon>Gunneridae</taxon>
        <taxon>Pentapetalae</taxon>
        <taxon>rosids</taxon>
        <taxon>malvids</taxon>
        <taxon>Malvales</taxon>
        <taxon>Malvaceae</taxon>
        <taxon>Malvoideae</taxon>
        <taxon>Hibiscus</taxon>
    </lineage>
</organism>
<dbReference type="Proteomes" id="UP001472677">
    <property type="component" value="Unassembled WGS sequence"/>
</dbReference>
<evidence type="ECO:0000313" key="2">
    <source>
        <dbReference type="Proteomes" id="UP001472677"/>
    </source>
</evidence>
<accession>A0ABR2ARI1</accession>
<comment type="caution">
    <text evidence="1">The sequence shown here is derived from an EMBL/GenBank/DDBJ whole genome shotgun (WGS) entry which is preliminary data.</text>
</comment>
<reference evidence="1 2" key="1">
    <citation type="journal article" date="2024" name="G3 (Bethesda)">
        <title>Genome assembly of Hibiscus sabdariffa L. provides insights into metabolisms of medicinal natural products.</title>
        <authorList>
            <person name="Kim T."/>
        </authorList>
    </citation>
    <scope>NUCLEOTIDE SEQUENCE [LARGE SCALE GENOMIC DNA]</scope>
    <source>
        <strain evidence="1">TK-2024</strain>
        <tissue evidence="1">Old leaves</tissue>
    </source>
</reference>